<dbReference type="InterPro" id="IPR034122">
    <property type="entry name" value="Retropepsin-like_bacterial"/>
</dbReference>
<protein>
    <submittedName>
        <fullName evidence="2">TIGR02281 family clan AA aspartic protease</fullName>
        <ecNumber evidence="2">3.4.23.-</ecNumber>
    </submittedName>
</protein>
<name>A0A6B2JYD0_9RHOB</name>
<dbReference type="GO" id="GO:0006508">
    <property type="term" value="P:proteolysis"/>
    <property type="evidence" value="ECO:0007669"/>
    <property type="project" value="UniProtKB-KW"/>
</dbReference>
<feature type="transmembrane region" description="Helical" evidence="1">
    <location>
        <begin position="42"/>
        <end position="59"/>
    </location>
</feature>
<dbReference type="GO" id="GO:0008233">
    <property type="term" value="F:peptidase activity"/>
    <property type="evidence" value="ECO:0007669"/>
    <property type="project" value="UniProtKB-KW"/>
</dbReference>
<dbReference type="Proteomes" id="UP000474757">
    <property type="component" value="Unassembled WGS sequence"/>
</dbReference>
<dbReference type="Gene3D" id="2.40.70.10">
    <property type="entry name" value="Acid Proteases"/>
    <property type="match status" value="1"/>
</dbReference>
<evidence type="ECO:0000313" key="2">
    <source>
        <dbReference type="EMBL" id="NDV01619.1"/>
    </source>
</evidence>
<gene>
    <name evidence="2" type="ORF">GZA08_11655</name>
</gene>
<keyword evidence="2" id="KW-0645">Protease</keyword>
<proteinExistence type="predicted"/>
<keyword evidence="1" id="KW-0472">Membrane</keyword>
<dbReference type="EC" id="3.4.23.-" evidence="2"/>
<dbReference type="RefSeq" id="WP_163893700.1">
    <property type="nucleotide sequence ID" value="NZ_JAAFYS010000002.1"/>
</dbReference>
<evidence type="ECO:0000313" key="3">
    <source>
        <dbReference type="Proteomes" id="UP000474757"/>
    </source>
</evidence>
<keyword evidence="2" id="KW-0378">Hydrolase</keyword>
<keyword evidence="1" id="KW-1133">Transmembrane helix</keyword>
<dbReference type="NCBIfam" id="TIGR02281">
    <property type="entry name" value="clan_AA_DTGA"/>
    <property type="match status" value="1"/>
</dbReference>
<keyword evidence="1" id="KW-0812">Transmembrane</keyword>
<sequence>MTGALGTDEMMRLVYLGLLGAAILGWFIMSNRGRLGRAASQAAVWGLIFLGAIAAYGLWDDIQSEIRPTATVLGDGRMVIPRGRDGHYHVTALVNGSPVPMIVDTGASGVVLSRDDAERAGLEPERLAYVNSAQTASGMVAIAQVRLDQLQIGDFVDDGLFASVTEGDQGLSLLGMDYLSRLSHIEITGGEMILTR</sequence>
<dbReference type="EMBL" id="JAAGAB010000002">
    <property type="protein sequence ID" value="NDV01619.1"/>
    <property type="molecule type" value="Genomic_DNA"/>
</dbReference>
<dbReference type="SUPFAM" id="SSF50630">
    <property type="entry name" value="Acid proteases"/>
    <property type="match status" value="1"/>
</dbReference>
<feature type="transmembrane region" description="Helical" evidence="1">
    <location>
        <begin position="12"/>
        <end position="30"/>
    </location>
</feature>
<reference evidence="2 3" key="1">
    <citation type="submission" date="2020-02" db="EMBL/GenBank/DDBJ databases">
        <title>Pseudoroseicyclus tamarix, sp. nov., isolated from offshore sediment of a Tamarix chinensis forest.</title>
        <authorList>
            <person name="Gai Y."/>
        </authorList>
    </citation>
    <scope>NUCLEOTIDE SEQUENCE [LARGE SCALE GENOMIC DNA]</scope>
    <source>
        <strain evidence="2 3">CLL3-39</strain>
    </source>
</reference>
<dbReference type="InterPro" id="IPR011969">
    <property type="entry name" value="Clan_AA_Asp_peptidase_C"/>
</dbReference>
<dbReference type="AlphaFoldDB" id="A0A6B2JYD0"/>
<keyword evidence="3" id="KW-1185">Reference proteome</keyword>
<evidence type="ECO:0000256" key="1">
    <source>
        <dbReference type="SAM" id="Phobius"/>
    </source>
</evidence>
<comment type="caution">
    <text evidence="2">The sequence shown here is derived from an EMBL/GenBank/DDBJ whole genome shotgun (WGS) entry which is preliminary data.</text>
</comment>
<accession>A0A6B2JYD0</accession>
<organism evidence="2 3">
    <name type="scientific">Pseudoroseicyclus tamaricis</name>
    <dbReference type="NCBI Taxonomy" id="2705421"/>
    <lineage>
        <taxon>Bacteria</taxon>
        <taxon>Pseudomonadati</taxon>
        <taxon>Pseudomonadota</taxon>
        <taxon>Alphaproteobacteria</taxon>
        <taxon>Rhodobacterales</taxon>
        <taxon>Paracoccaceae</taxon>
        <taxon>Pseudoroseicyclus</taxon>
    </lineage>
</organism>
<dbReference type="InterPro" id="IPR021109">
    <property type="entry name" value="Peptidase_aspartic_dom_sf"/>
</dbReference>
<dbReference type="CDD" id="cd05483">
    <property type="entry name" value="retropepsin_like_bacteria"/>
    <property type="match status" value="1"/>
</dbReference>
<dbReference type="Pfam" id="PF13975">
    <property type="entry name" value="gag-asp_proteas"/>
    <property type="match status" value="1"/>
</dbReference>